<organism evidence="6 7">
    <name type="scientific">Alginatibacterium sediminis</name>
    <dbReference type="NCBI Taxonomy" id="2164068"/>
    <lineage>
        <taxon>Bacteria</taxon>
        <taxon>Pseudomonadati</taxon>
        <taxon>Pseudomonadota</taxon>
        <taxon>Gammaproteobacteria</taxon>
        <taxon>Alteromonadales</taxon>
        <taxon>Alteromonadaceae</taxon>
        <taxon>Alginatibacterium</taxon>
    </lineage>
</organism>
<dbReference type="PROSITE" id="PS50887">
    <property type="entry name" value="GGDEF"/>
    <property type="match status" value="1"/>
</dbReference>
<name>A0A420E7P7_9ALTE</name>
<evidence type="ECO:0000313" key="6">
    <source>
        <dbReference type="EMBL" id="RKF14478.1"/>
    </source>
</evidence>
<evidence type="ECO:0000256" key="4">
    <source>
        <dbReference type="SAM" id="Phobius"/>
    </source>
</evidence>
<evidence type="ECO:0000256" key="2">
    <source>
        <dbReference type="ARBA" id="ARBA00012528"/>
    </source>
</evidence>
<evidence type="ECO:0000259" key="5">
    <source>
        <dbReference type="PROSITE" id="PS50887"/>
    </source>
</evidence>
<evidence type="ECO:0000256" key="3">
    <source>
        <dbReference type="ARBA" id="ARBA00034247"/>
    </source>
</evidence>
<sequence>MLFTTLSNLGTDQLNFHSENKVRLLNIISIITVGISSLYTLSYFTVLNHLGVGVINAGFTLAYALTMVFNRLHLHKPAKIWFFSILMFHLFICTNVYLTNASGFHLFYFLVPTGVFLLFELREKVDKIVLSVISVLLFFYCENTLNATPLIALSESENHFLYQSVIFFNMLEVIVVLSLFSSKIEQNEALLTKQAQTDSLTGIANRHHFFKQGTSLLLDAHSQQLHLCVALLDFDHFKSINDNHGHHNGDRCLKQITQLIKNNIRSSDLFARIGGEEFALVLPDTKLDEAKQIADKIRHLISEKNISLDNGDNVVCTISVGIYAKQQPDKDIKTLLVNADNALYQAKALGRNRVSFYQKAP</sequence>
<dbReference type="AlphaFoldDB" id="A0A420E7P7"/>
<keyword evidence="7" id="KW-1185">Reference proteome</keyword>
<evidence type="ECO:0000256" key="1">
    <source>
        <dbReference type="ARBA" id="ARBA00001946"/>
    </source>
</evidence>
<dbReference type="InterPro" id="IPR029787">
    <property type="entry name" value="Nucleotide_cyclase"/>
</dbReference>
<dbReference type="EMBL" id="RAQO01000009">
    <property type="protein sequence ID" value="RKF14478.1"/>
    <property type="molecule type" value="Genomic_DNA"/>
</dbReference>
<dbReference type="OrthoDB" id="9759607at2"/>
<dbReference type="CDD" id="cd01949">
    <property type="entry name" value="GGDEF"/>
    <property type="match status" value="1"/>
</dbReference>
<dbReference type="EC" id="2.7.7.65" evidence="2"/>
<comment type="cofactor">
    <cofactor evidence="1">
        <name>Mg(2+)</name>
        <dbReference type="ChEBI" id="CHEBI:18420"/>
    </cofactor>
</comment>
<keyword evidence="4" id="KW-0812">Transmembrane</keyword>
<keyword evidence="4" id="KW-0472">Membrane</keyword>
<evidence type="ECO:0000313" key="7">
    <source>
        <dbReference type="Proteomes" id="UP000286482"/>
    </source>
</evidence>
<dbReference type="SUPFAM" id="SSF55073">
    <property type="entry name" value="Nucleotide cyclase"/>
    <property type="match status" value="1"/>
</dbReference>
<accession>A0A420E7P7</accession>
<dbReference type="SMART" id="SM00267">
    <property type="entry name" value="GGDEF"/>
    <property type="match status" value="1"/>
</dbReference>
<dbReference type="Proteomes" id="UP000286482">
    <property type="component" value="Unassembled WGS sequence"/>
</dbReference>
<protein>
    <recommendedName>
        <fullName evidence="2">diguanylate cyclase</fullName>
        <ecNumber evidence="2">2.7.7.65</ecNumber>
    </recommendedName>
</protein>
<dbReference type="InterPro" id="IPR050469">
    <property type="entry name" value="Diguanylate_Cyclase"/>
</dbReference>
<gene>
    <name evidence="6" type="ORF">DBZ36_17660</name>
</gene>
<dbReference type="Pfam" id="PF00990">
    <property type="entry name" value="GGDEF"/>
    <property type="match status" value="1"/>
</dbReference>
<comment type="caution">
    <text evidence="6">The sequence shown here is derived from an EMBL/GenBank/DDBJ whole genome shotgun (WGS) entry which is preliminary data.</text>
</comment>
<feature type="transmembrane region" description="Helical" evidence="4">
    <location>
        <begin position="128"/>
        <end position="148"/>
    </location>
</feature>
<dbReference type="InterPro" id="IPR000160">
    <property type="entry name" value="GGDEF_dom"/>
</dbReference>
<dbReference type="GO" id="GO:0052621">
    <property type="term" value="F:diguanylate cyclase activity"/>
    <property type="evidence" value="ECO:0007669"/>
    <property type="project" value="UniProtKB-EC"/>
</dbReference>
<feature type="transmembrane region" description="Helical" evidence="4">
    <location>
        <begin position="50"/>
        <end position="68"/>
    </location>
</feature>
<dbReference type="InterPro" id="IPR043128">
    <property type="entry name" value="Rev_trsase/Diguanyl_cyclase"/>
</dbReference>
<dbReference type="Gene3D" id="3.30.70.270">
    <property type="match status" value="1"/>
</dbReference>
<comment type="catalytic activity">
    <reaction evidence="3">
        <text>2 GTP = 3',3'-c-di-GMP + 2 diphosphate</text>
        <dbReference type="Rhea" id="RHEA:24898"/>
        <dbReference type="ChEBI" id="CHEBI:33019"/>
        <dbReference type="ChEBI" id="CHEBI:37565"/>
        <dbReference type="ChEBI" id="CHEBI:58805"/>
        <dbReference type="EC" id="2.7.7.65"/>
    </reaction>
</comment>
<dbReference type="Pfam" id="PF20967">
    <property type="entry name" value="MASE7"/>
    <property type="match status" value="1"/>
</dbReference>
<feature type="transmembrane region" description="Helical" evidence="4">
    <location>
        <begin position="24"/>
        <end position="44"/>
    </location>
</feature>
<feature type="domain" description="GGDEF" evidence="5">
    <location>
        <begin position="225"/>
        <end position="359"/>
    </location>
</feature>
<reference evidence="6 7" key="1">
    <citation type="submission" date="2018-09" db="EMBL/GenBank/DDBJ databases">
        <authorList>
            <person name="Wang Z."/>
        </authorList>
    </citation>
    <scope>NUCLEOTIDE SEQUENCE [LARGE SCALE GENOMIC DNA]</scope>
    <source>
        <strain evidence="6 7">ALS 81</strain>
    </source>
</reference>
<proteinExistence type="predicted"/>
<dbReference type="PANTHER" id="PTHR45138:SF9">
    <property type="entry name" value="DIGUANYLATE CYCLASE DGCM-RELATED"/>
    <property type="match status" value="1"/>
</dbReference>
<feature type="transmembrane region" description="Helical" evidence="4">
    <location>
        <begin position="104"/>
        <end position="121"/>
    </location>
</feature>
<dbReference type="RefSeq" id="WP_120356289.1">
    <property type="nucleotide sequence ID" value="NZ_RAQO01000009.1"/>
</dbReference>
<dbReference type="InterPro" id="IPR048432">
    <property type="entry name" value="MASE7"/>
</dbReference>
<dbReference type="PANTHER" id="PTHR45138">
    <property type="entry name" value="REGULATORY COMPONENTS OF SENSORY TRANSDUCTION SYSTEM"/>
    <property type="match status" value="1"/>
</dbReference>
<dbReference type="NCBIfam" id="TIGR00254">
    <property type="entry name" value="GGDEF"/>
    <property type="match status" value="1"/>
</dbReference>
<feature type="transmembrane region" description="Helical" evidence="4">
    <location>
        <begin position="80"/>
        <end position="98"/>
    </location>
</feature>
<keyword evidence="4" id="KW-1133">Transmembrane helix</keyword>
<dbReference type="FunFam" id="3.30.70.270:FF:000001">
    <property type="entry name" value="Diguanylate cyclase domain protein"/>
    <property type="match status" value="1"/>
</dbReference>
<feature type="transmembrane region" description="Helical" evidence="4">
    <location>
        <begin position="160"/>
        <end position="180"/>
    </location>
</feature>